<gene>
    <name evidence="1" type="ORF">EVAR_31057_1</name>
</gene>
<accession>A0A4C1VEM4</accession>
<sequence length="148" mass="17166">MWTPLAIIWLAASQQSQFTRRKAFKLFNPIFSLEIYSRTSDIYTEGAKATSLLKMFKRQNDTSTGTFRTIDDRLSEARVFQIIVRGRHVNESRFDNGFIDPHRTCVIILCRCRISRFQVTWTRGKSQLSRSAAEHSTALFEEPIMLLA</sequence>
<organism evidence="1 2">
    <name type="scientific">Eumeta variegata</name>
    <name type="common">Bagworm moth</name>
    <name type="synonym">Eumeta japonica</name>
    <dbReference type="NCBI Taxonomy" id="151549"/>
    <lineage>
        <taxon>Eukaryota</taxon>
        <taxon>Metazoa</taxon>
        <taxon>Ecdysozoa</taxon>
        <taxon>Arthropoda</taxon>
        <taxon>Hexapoda</taxon>
        <taxon>Insecta</taxon>
        <taxon>Pterygota</taxon>
        <taxon>Neoptera</taxon>
        <taxon>Endopterygota</taxon>
        <taxon>Lepidoptera</taxon>
        <taxon>Glossata</taxon>
        <taxon>Ditrysia</taxon>
        <taxon>Tineoidea</taxon>
        <taxon>Psychidae</taxon>
        <taxon>Oiketicinae</taxon>
        <taxon>Eumeta</taxon>
    </lineage>
</organism>
<proteinExistence type="predicted"/>
<reference evidence="1 2" key="1">
    <citation type="journal article" date="2019" name="Commun. Biol.">
        <title>The bagworm genome reveals a unique fibroin gene that provides high tensile strength.</title>
        <authorList>
            <person name="Kono N."/>
            <person name="Nakamura H."/>
            <person name="Ohtoshi R."/>
            <person name="Tomita M."/>
            <person name="Numata K."/>
            <person name="Arakawa K."/>
        </authorList>
    </citation>
    <scope>NUCLEOTIDE SEQUENCE [LARGE SCALE GENOMIC DNA]</scope>
</reference>
<dbReference type="AlphaFoldDB" id="A0A4C1VEM4"/>
<dbReference type="EMBL" id="BGZK01000327">
    <property type="protein sequence ID" value="GBP37059.1"/>
    <property type="molecule type" value="Genomic_DNA"/>
</dbReference>
<comment type="caution">
    <text evidence="1">The sequence shown here is derived from an EMBL/GenBank/DDBJ whole genome shotgun (WGS) entry which is preliminary data.</text>
</comment>
<protein>
    <submittedName>
        <fullName evidence="1">Uncharacterized protein</fullName>
    </submittedName>
</protein>
<keyword evidence="2" id="KW-1185">Reference proteome</keyword>
<name>A0A4C1VEM4_EUMVA</name>
<dbReference type="Proteomes" id="UP000299102">
    <property type="component" value="Unassembled WGS sequence"/>
</dbReference>
<evidence type="ECO:0000313" key="2">
    <source>
        <dbReference type="Proteomes" id="UP000299102"/>
    </source>
</evidence>
<evidence type="ECO:0000313" key="1">
    <source>
        <dbReference type="EMBL" id="GBP37059.1"/>
    </source>
</evidence>